<dbReference type="EMBL" id="CP036272">
    <property type="protein sequence ID" value="QDT60155.1"/>
    <property type="molecule type" value="Genomic_DNA"/>
</dbReference>
<organism evidence="1 2">
    <name type="scientific">Stieleria bergensis</name>
    <dbReference type="NCBI Taxonomy" id="2528025"/>
    <lineage>
        <taxon>Bacteria</taxon>
        <taxon>Pseudomonadati</taxon>
        <taxon>Planctomycetota</taxon>
        <taxon>Planctomycetia</taxon>
        <taxon>Pirellulales</taxon>
        <taxon>Pirellulaceae</taxon>
        <taxon>Stieleria</taxon>
    </lineage>
</organism>
<dbReference type="AlphaFoldDB" id="A0A517SVK2"/>
<evidence type="ECO:0000313" key="1">
    <source>
        <dbReference type="EMBL" id="QDT60155.1"/>
    </source>
</evidence>
<evidence type="ECO:0000313" key="2">
    <source>
        <dbReference type="Proteomes" id="UP000315003"/>
    </source>
</evidence>
<dbReference type="RefSeq" id="WP_145272469.1">
    <property type="nucleotide sequence ID" value="NZ_CP036272.1"/>
</dbReference>
<proteinExistence type="predicted"/>
<protein>
    <submittedName>
        <fullName evidence="1">Uncharacterized protein</fullName>
    </submittedName>
</protein>
<gene>
    <name evidence="1" type="ORF">SV7mr_26720</name>
</gene>
<dbReference type="Proteomes" id="UP000315003">
    <property type="component" value="Chromosome"/>
</dbReference>
<name>A0A517SVK2_9BACT</name>
<accession>A0A517SVK2</accession>
<reference evidence="1 2" key="1">
    <citation type="submission" date="2019-02" db="EMBL/GenBank/DDBJ databases">
        <title>Deep-cultivation of Planctomycetes and their phenomic and genomic characterization uncovers novel biology.</title>
        <authorList>
            <person name="Wiegand S."/>
            <person name="Jogler M."/>
            <person name="Boedeker C."/>
            <person name="Pinto D."/>
            <person name="Vollmers J."/>
            <person name="Rivas-Marin E."/>
            <person name="Kohn T."/>
            <person name="Peeters S.H."/>
            <person name="Heuer A."/>
            <person name="Rast P."/>
            <person name="Oberbeckmann S."/>
            <person name="Bunk B."/>
            <person name="Jeske O."/>
            <person name="Meyerdierks A."/>
            <person name="Storesund J.E."/>
            <person name="Kallscheuer N."/>
            <person name="Luecker S."/>
            <person name="Lage O.M."/>
            <person name="Pohl T."/>
            <person name="Merkel B.J."/>
            <person name="Hornburger P."/>
            <person name="Mueller R.-W."/>
            <person name="Bruemmer F."/>
            <person name="Labrenz M."/>
            <person name="Spormann A.M."/>
            <person name="Op den Camp H."/>
            <person name="Overmann J."/>
            <person name="Amann R."/>
            <person name="Jetten M.S.M."/>
            <person name="Mascher T."/>
            <person name="Medema M.H."/>
            <person name="Devos D.P."/>
            <person name="Kaster A.-K."/>
            <person name="Ovreas L."/>
            <person name="Rohde M."/>
            <person name="Galperin M.Y."/>
            <person name="Jogler C."/>
        </authorList>
    </citation>
    <scope>NUCLEOTIDE SEQUENCE [LARGE SCALE GENOMIC DNA]</scope>
    <source>
        <strain evidence="1 2">SV_7m_r</strain>
    </source>
</reference>
<sequence length="329" mass="37195">MSSNISRADLNSRLKDLEKQLSNEKLLVADPDAVLQKAEELYSMSGSHETFKNWRQIAAYRLGHILFRESDLGSEALERIADPFQEAIGDARDPTGATGFMPILYKIAANFRLSCLDDERSSEFQGQNRQLFEQAINRWTHWKQKTPHGEPVLQSNGFNCLEIIAYFTSQDYSRLSGREATSSRGESWCLLSNRGHGEAVLLSKTFAHAELETNLRLTKSAFGLRQVDRQGNWQWRFGDEDWQTWEAAERANILALGLSNPETSNPEIARVIGNTTEAAKQAKSRLVKQLKKLLSKAGSQSMEFRNLCEQDAEIPVFLAIEARLLKASR</sequence>
<keyword evidence="2" id="KW-1185">Reference proteome</keyword>